<evidence type="ECO:0000259" key="2">
    <source>
        <dbReference type="SMART" id="SM00327"/>
    </source>
</evidence>
<proteinExistence type="predicted"/>
<protein>
    <submittedName>
        <fullName evidence="3">VWA domain-containing protein</fullName>
    </submittedName>
</protein>
<dbReference type="InterPro" id="IPR036465">
    <property type="entry name" value="vWFA_dom_sf"/>
</dbReference>
<accession>A0ABT5K7A5</accession>
<dbReference type="EMBL" id="JAQQXR010000021">
    <property type="protein sequence ID" value="MDC8760869.1"/>
    <property type="molecule type" value="Genomic_DNA"/>
</dbReference>
<gene>
    <name evidence="3" type="ORF">OIK44_25105</name>
</gene>
<comment type="caution">
    <text evidence="3">The sequence shown here is derived from an EMBL/GenBank/DDBJ whole genome shotgun (WGS) entry which is preliminary data.</text>
</comment>
<feature type="region of interest" description="Disordered" evidence="1">
    <location>
        <begin position="1"/>
        <end position="73"/>
    </location>
</feature>
<evidence type="ECO:0000313" key="3">
    <source>
        <dbReference type="EMBL" id="MDC8760869.1"/>
    </source>
</evidence>
<reference evidence="3 4" key="1">
    <citation type="submission" date="2022-10" db="EMBL/GenBank/DDBJ databases">
        <title>Janthinobacterium sp. hw3 Genome sequencing.</title>
        <authorList>
            <person name="Park S."/>
        </authorList>
    </citation>
    <scope>NUCLEOTIDE SEQUENCE [LARGE SCALE GENOMIC DNA]</scope>
    <source>
        <strain evidence="4">hw3</strain>
    </source>
</reference>
<feature type="compositionally biased region" description="Low complexity" evidence="1">
    <location>
        <begin position="1"/>
        <end position="17"/>
    </location>
</feature>
<dbReference type="Pfam" id="PF00092">
    <property type="entry name" value="VWA"/>
    <property type="match status" value="1"/>
</dbReference>
<feature type="compositionally biased region" description="Basic and acidic residues" evidence="1">
    <location>
        <begin position="25"/>
        <end position="34"/>
    </location>
</feature>
<dbReference type="SMART" id="SM00327">
    <property type="entry name" value="VWA"/>
    <property type="match status" value="1"/>
</dbReference>
<evidence type="ECO:0000256" key="1">
    <source>
        <dbReference type="SAM" id="MobiDB-lite"/>
    </source>
</evidence>
<dbReference type="InterPro" id="IPR051928">
    <property type="entry name" value="NorD/CobT"/>
</dbReference>
<organism evidence="3 4">
    <name type="scientific">Janthinobacterium fluminis</name>
    <dbReference type="NCBI Taxonomy" id="2987524"/>
    <lineage>
        <taxon>Bacteria</taxon>
        <taxon>Pseudomonadati</taxon>
        <taxon>Pseudomonadota</taxon>
        <taxon>Betaproteobacteria</taxon>
        <taxon>Burkholderiales</taxon>
        <taxon>Oxalobacteraceae</taxon>
        <taxon>Janthinobacterium</taxon>
    </lineage>
</organism>
<evidence type="ECO:0000313" key="4">
    <source>
        <dbReference type="Proteomes" id="UP001221208"/>
    </source>
</evidence>
<dbReference type="SUPFAM" id="SSF53300">
    <property type="entry name" value="vWA-like"/>
    <property type="match status" value="1"/>
</dbReference>
<dbReference type="Gene3D" id="3.40.50.410">
    <property type="entry name" value="von Willebrand factor, type A domain"/>
    <property type="match status" value="1"/>
</dbReference>
<sequence length="418" mass="44761">AAAAGPAAPGGEAAGGPLRSARLARRPEVRRAGKDEDEDGAPGPVMVQTAQPHQQAEDPLGMQRPSDRDAATAAEEFADALSELAQARLVSAPGQPKEVLLSDDPPAAAPAQLAPGAAGGEGGRLRYPEWDWRSLSYAGPGATVCLRPAAAGPQQWVEQTLAGRAATLHTLRRRFELLRAQRTRVRQQPDGDEIDLQAWLDGQADYRAGLPLAQGLYLSQRRARRDMAVMLLVDVSGSTDGWIAAGRRVIDVEREALLFVCVALDGLGERFCVQAFSGEGPQGVVVRSVKAFDEAYDGAVARRIAGLEPEAYTRAGAALRHASALLMAQPAAHRLLLLLSDGKPNDVDGYAGRYGVEDMRQAVAEARLQGIAPFCLTIDRQAANYLPQVFGARQYALLAHPELLPTVLLDWLRQLMAR</sequence>
<dbReference type="InterPro" id="IPR002035">
    <property type="entry name" value="VWF_A"/>
</dbReference>
<dbReference type="Proteomes" id="UP001221208">
    <property type="component" value="Unassembled WGS sequence"/>
</dbReference>
<dbReference type="PANTHER" id="PTHR41248">
    <property type="entry name" value="NORD PROTEIN"/>
    <property type="match status" value="1"/>
</dbReference>
<name>A0ABT5K7A5_9BURK</name>
<feature type="domain" description="VWFA" evidence="2">
    <location>
        <begin position="226"/>
        <end position="409"/>
    </location>
</feature>
<feature type="non-terminal residue" evidence="3">
    <location>
        <position position="1"/>
    </location>
</feature>
<dbReference type="RefSeq" id="WP_273674922.1">
    <property type="nucleotide sequence ID" value="NZ_JAQQXR010000021.1"/>
</dbReference>
<dbReference type="CDD" id="cd01454">
    <property type="entry name" value="vWA_norD_type"/>
    <property type="match status" value="1"/>
</dbReference>
<dbReference type="PANTHER" id="PTHR41248:SF1">
    <property type="entry name" value="NORD PROTEIN"/>
    <property type="match status" value="1"/>
</dbReference>
<keyword evidence="4" id="KW-1185">Reference proteome</keyword>